<keyword evidence="3" id="KW-1185">Reference proteome</keyword>
<dbReference type="InterPro" id="IPR011009">
    <property type="entry name" value="Kinase-like_dom_sf"/>
</dbReference>
<dbReference type="SUPFAM" id="SSF56112">
    <property type="entry name" value="Protein kinase-like (PK-like)"/>
    <property type="match status" value="1"/>
</dbReference>
<dbReference type="Proteomes" id="UP000249464">
    <property type="component" value="Unassembled WGS sequence"/>
</dbReference>
<dbReference type="GO" id="GO:0004672">
    <property type="term" value="F:protein kinase activity"/>
    <property type="evidence" value="ECO:0007669"/>
    <property type="project" value="InterPro"/>
</dbReference>
<dbReference type="STRING" id="796604.A0A2X0MK53"/>
<gene>
    <name evidence="2" type="primary">BQ5605_C034g11308</name>
    <name evidence="2" type="ORF">BQ5605_C034G11308</name>
</gene>
<organism evidence="2 3">
    <name type="scientific">Microbotryum silenes-dioicae</name>
    <dbReference type="NCBI Taxonomy" id="796604"/>
    <lineage>
        <taxon>Eukaryota</taxon>
        <taxon>Fungi</taxon>
        <taxon>Dikarya</taxon>
        <taxon>Basidiomycota</taxon>
        <taxon>Pucciniomycotina</taxon>
        <taxon>Microbotryomycetes</taxon>
        <taxon>Microbotryales</taxon>
        <taxon>Microbotryaceae</taxon>
        <taxon>Microbotryum</taxon>
    </lineage>
</organism>
<evidence type="ECO:0000259" key="1">
    <source>
        <dbReference type="PROSITE" id="PS50011"/>
    </source>
</evidence>
<sequence>MSQERAHAQPVHELLTVPEALLGQHQDVRQALVSLVGTVDGDGSRPLGAAPRDKNKQRFVGSVLAEADRIVAATAGRIHLVIVFDHASARPALKARRTPMSRKVKVDSLPRLQAVQLLGKGGFASVTAGQLIVGVPAGNDKTSDGETRRTLIPTDQPVVIKLFDDDVHTEAGIRESIFYETVFPLLPKETRAFLPHYYGTYRSSSGRMLALIMGYTGNPIPSAERSDKELQQQIGDAYKLFEKYGIDHSDRKLRNVVRRRDGSLCLIDWNLATLNFSPHFRGLKKKPKLEPEG</sequence>
<reference evidence="2 3" key="1">
    <citation type="submission" date="2016-11" db="EMBL/GenBank/DDBJ databases">
        <authorList>
            <person name="Jaros S."/>
            <person name="Januszkiewicz K."/>
            <person name="Wedrychowicz H."/>
        </authorList>
    </citation>
    <scope>NUCLEOTIDE SEQUENCE [LARGE SCALE GENOMIC DNA]</scope>
</reference>
<name>A0A2X0MK53_9BASI</name>
<dbReference type="GO" id="GO:0005524">
    <property type="term" value="F:ATP binding"/>
    <property type="evidence" value="ECO:0007669"/>
    <property type="project" value="InterPro"/>
</dbReference>
<dbReference type="PROSITE" id="PS50011">
    <property type="entry name" value="PROTEIN_KINASE_DOM"/>
    <property type="match status" value="1"/>
</dbReference>
<evidence type="ECO:0000313" key="3">
    <source>
        <dbReference type="Proteomes" id="UP000249464"/>
    </source>
</evidence>
<dbReference type="EMBL" id="FQNC01000065">
    <property type="protein sequence ID" value="SGY99841.1"/>
    <property type="molecule type" value="Genomic_DNA"/>
</dbReference>
<dbReference type="InterPro" id="IPR000719">
    <property type="entry name" value="Prot_kinase_dom"/>
</dbReference>
<accession>A0A2X0MK53</accession>
<dbReference type="AlphaFoldDB" id="A0A2X0MK53"/>
<protein>
    <submittedName>
        <fullName evidence="2">BQ5605_C034g11308 protein</fullName>
    </submittedName>
</protein>
<proteinExistence type="predicted"/>
<evidence type="ECO:0000313" key="2">
    <source>
        <dbReference type="EMBL" id="SGY99841.1"/>
    </source>
</evidence>
<feature type="domain" description="Protein kinase" evidence="1">
    <location>
        <begin position="112"/>
        <end position="293"/>
    </location>
</feature>